<sequence length="108" mass="12668">MYVHSMAAYYNLQYKYRASPFMPTSRFVQQDVEYPNRLKASTHTLATLLRIFLCMPHLDAGCWENSLHEQKPTHITLLYSITSIFRTSLFWDLIAEPETHTPGPPYKQ</sequence>
<name>A0A3N4L456_9PEZI</name>
<dbReference type="InParanoid" id="A0A3N4L456"/>
<evidence type="ECO:0000313" key="1">
    <source>
        <dbReference type="EMBL" id="RPB17613.1"/>
    </source>
</evidence>
<dbReference type="Proteomes" id="UP000277580">
    <property type="component" value="Unassembled WGS sequence"/>
</dbReference>
<keyword evidence="2" id="KW-1185">Reference proteome</keyword>
<reference evidence="1 2" key="1">
    <citation type="journal article" date="2018" name="Nat. Ecol. Evol.">
        <title>Pezizomycetes genomes reveal the molecular basis of ectomycorrhizal truffle lifestyle.</title>
        <authorList>
            <person name="Murat C."/>
            <person name="Payen T."/>
            <person name="Noel B."/>
            <person name="Kuo A."/>
            <person name="Morin E."/>
            <person name="Chen J."/>
            <person name="Kohler A."/>
            <person name="Krizsan K."/>
            <person name="Balestrini R."/>
            <person name="Da Silva C."/>
            <person name="Montanini B."/>
            <person name="Hainaut M."/>
            <person name="Levati E."/>
            <person name="Barry K.W."/>
            <person name="Belfiori B."/>
            <person name="Cichocki N."/>
            <person name="Clum A."/>
            <person name="Dockter R.B."/>
            <person name="Fauchery L."/>
            <person name="Guy J."/>
            <person name="Iotti M."/>
            <person name="Le Tacon F."/>
            <person name="Lindquist E.A."/>
            <person name="Lipzen A."/>
            <person name="Malagnac F."/>
            <person name="Mello A."/>
            <person name="Molinier V."/>
            <person name="Miyauchi S."/>
            <person name="Poulain J."/>
            <person name="Riccioni C."/>
            <person name="Rubini A."/>
            <person name="Sitrit Y."/>
            <person name="Splivallo R."/>
            <person name="Traeger S."/>
            <person name="Wang M."/>
            <person name="Zifcakova L."/>
            <person name="Wipf D."/>
            <person name="Zambonelli A."/>
            <person name="Paolocci F."/>
            <person name="Nowrousian M."/>
            <person name="Ottonello S."/>
            <person name="Baldrian P."/>
            <person name="Spatafora J.W."/>
            <person name="Henrissat B."/>
            <person name="Nagy L.G."/>
            <person name="Aury J.M."/>
            <person name="Wincker P."/>
            <person name="Grigoriev I.V."/>
            <person name="Bonfante P."/>
            <person name="Martin F.M."/>
        </authorList>
    </citation>
    <scope>NUCLEOTIDE SEQUENCE [LARGE SCALE GENOMIC DNA]</scope>
    <source>
        <strain evidence="1 2">CCBAS932</strain>
    </source>
</reference>
<dbReference type="EMBL" id="ML119105">
    <property type="protein sequence ID" value="RPB17613.1"/>
    <property type="molecule type" value="Genomic_DNA"/>
</dbReference>
<evidence type="ECO:0000313" key="2">
    <source>
        <dbReference type="Proteomes" id="UP000277580"/>
    </source>
</evidence>
<dbReference type="AlphaFoldDB" id="A0A3N4L456"/>
<organism evidence="1 2">
    <name type="scientific">Morchella conica CCBAS932</name>
    <dbReference type="NCBI Taxonomy" id="1392247"/>
    <lineage>
        <taxon>Eukaryota</taxon>
        <taxon>Fungi</taxon>
        <taxon>Dikarya</taxon>
        <taxon>Ascomycota</taxon>
        <taxon>Pezizomycotina</taxon>
        <taxon>Pezizomycetes</taxon>
        <taxon>Pezizales</taxon>
        <taxon>Morchellaceae</taxon>
        <taxon>Morchella</taxon>
    </lineage>
</organism>
<proteinExistence type="predicted"/>
<accession>A0A3N4L456</accession>
<gene>
    <name evidence="1" type="ORF">P167DRAFT_540996</name>
</gene>
<protein>
    <submittedName>
        <fullName evidence="1">Uncharacterized protein</fullName>
    </submittedName>
</protein>